<keyword evidence="5" id="KW-1185">Reference proteome</keyword>
<accession>A0A1G9JR80</accession>
<dbReference type="PANTHER" id="PTHR42970:SF1">
    <property type="entry name" value="PECTATE LYASE C-RELATED"/>
    <property type="match status" value="1"/>
</dbReference>
<dbReference type="InterPro" id="IPR012334">
    <property type="entry name" value="Pectin_lyas_fold"/>
</dbReference>
<evidence type="ECO:0000256" key="3">
    <source>
        <dbReference type="SAM" id="MobiDB-lite"/>
    </source>
</evidence>
<reference evidence="4 5" key="1">
    <citation type="submission" date="2016-10" db="EMBL/GenBank/DDBJ databases">
        <authorList>
            <person name="de Groot N.N."/>
        </authorList>
    </citation>
    <scope>NUCLEOTIDE SEQUENCE [LARGE SCALE GENOMIC DNA]</scope>
    <source>
        <strain evidence="4 5">DSM 19886</strain>
    </source>
</reference>
<gene>
    <name evidence="4" type="ORF">SAMN04488514_101655</name>
</gene>
<dbReference type="GO" id="GO:0046872">
    <property type="term" value="F:metal ion binding"/>
    <property type="evidence" value="ECO:0007669"/>
    <property type="project" value="UniProtKB-KW"/>
</dbReference>
<dbReference type="PANTHER" id="PTHR42970">
    <property type="entry name" value="PECTATE LYASE C-RELATED"/>
    <property type="match status" value="1"/>
</dbReference>
<dbReference type="EMBL" id="FNGV01000001">
    <property type="protein sequence ID" value="SDL39463.1"/>
    <property type="molecule type" value="Genomic_DNA"/>
</dbReference>
<feature type="region of interest" description="Disordered" evidence="3">
    <location>
        <begin position="108"/>
        <end position="142"/>
    </location>
</feature>
<dbReference type="SUPFAM" id="SSF51126">
    <property type="entry name" value="Pectin lyase-like"/>
    <property type="match status" value="1"/>
</dbReference>
<evidence type="ECO:0000256" key="1">
    <source>
        <dbReference type="ARBA" id="ARBA00022723"/>
    </source>
</evidence>
<dbReference type="AlphaFoldDB" id="A0A1G9JR80"/>
<sequence>MKYLFGNAPKYILVAPFLFFSFSCSNDTDLLAEYVASGSQEIPELNNLVVDDSFVTRLDQSVILDVLSNDMFTTTDNVKIIETSSADNGVVVINDDNTLTYTPIVEDVELDEPETQPQEEDTPSEVVVEEETTETEPSEETTDTFTYTAEVVNEDETVSTEEGTVTVIVTENEEVEVVEDNSENQGDQNKNYGALKAFPTAEGFGKNATGGRGGYVVAVTNLNDSGPGSLRDALKKTGARTIIFKVGGIIDCNSYLEIPYKSGNVTIAGQTAPGGGITIRGAELRISASNVILRYVKIRPGSNVSGSNVNGIRLSSYNNNQIRDIMIDHCSITWATDKVLIIGGIGGTSSVQNVTVQKSIIGENISTGLGFLLWSRATNISVFKNLLIHDVERNIRSSKCTSSFEMINNLVYGFKYGTQPTYNNDFDIIGNVYKTSPNTSTRFETIRLEGSSDCGIGGTRAYISDNVINGRDVSISSNLQPYITNNKIFNSGISSIPSSSVQSAVLNDVGASKYSDRVDERLINDVLNSTGSIKKSVSEAGGYPDISNGTPYQDSDEDGISNEWETAMGLNPNDPSDGNKDRNADGYTNLEDFLNEVDF</sequence>
<evidence type="ECO:0000313" key="4">
    <source>
        <dbReference type="EMBL" id="SDL39463.1"/>
    </source>
</evidence>
<dbReference type="Pfam" id="PF17963">
    <property type="entry name" value="Big_9"/>
    <property type="match status" value="1"/>
</dbReference>
<dbReference type="Proteomes" id="UP000199440">
    <property type="component" value="Unassembled WGS sequence"/>
</dbReference>
<protein>
    <recommendedName>
        <fullName evidence="6">Pectate lyase</fullName>
    </recommendedName>
</protein>
<dbReference type="PROSITE" id="PS51257">
    <property type="entry name" value="PROKAR_LIPOPROTEIN"/>
    <property type="match status" value="1"/>
</dbReference>
<dbReference type="InterPro" id="IPR052063">
    <property type="entry name" value="Polysaccharide_Lyase_1"/>
</dbReference>
<dbReference type="Gene3D" id="2.160.20.10">
    <property type="entry name" value="Single-stranded right-handed beta-helix, Pectin lyase-like"/>
    <property type="match status" value="1"/>
</dbReference>
<keyword evidence="1" id="KW-0479">Metal-binding</keyword>
<name>A0A1G9JR80_9FLAO</name>
<evidence type="ECO:0000313" key="5">
    <source>
        <dbReference type="Proteomes" id="UP000199440"/>
    </source>
</evidence>
<evidence type="ECO:0008006" key="6">
    <source>
        <dbReference type="Google" id="ProtNLM"/>
    </source>
</evidence>
<organism evidence="4 5">
    <name type="scientific">Kriegella aquimaris</name>
    <dbReference type="NCBI Taxonomy" id="192904"/>
    <lineage>
        <taxon>Bacteria</taxon>
        <taxon>Pseudomonadati</taxon>
        <taxon>Bacteroidota</taxon>
        <taxon>Flavobacteriia</taxon>
        <taxon>Flavobacteriales</taxon>
        <taxon>Flavobacteriaceae</taxon>
        <taxon>Kriegella</taxon>
    </lineage>
</organism>
<dbReference type="STRING" id="192904.SAMN04488514_101655"/>
<proteinExistence type="predicted"/>
<keyword evidence="2" id="KW-0325">Glycoprotein</keyword>
<dbReference type="OrthoDB" id="8737820at2"/>
<feature type="region of interest" description="Disordered" evidence="3">
    <location>
        <begin position="539"/>
        <end position="599"/>
    </location>
</feature>
<dbReference type="InterPro" id="IPR011050">
    <property type="entry name" value="Pectin_lyase_fold/virulence"/>
</dbReference>
<evidence type="ECO:0000256" key="2">
    <source>
        <dbReference type="ARBA" id="ARBA00023180"/>
    </source>
</evidence>
<dbReference type="RefSeq" id="WP_089885208.1">
    <property type="nucleotide sequence ID" value="NZ_FNGV01000001.1"/>
</dbReference>